<reference evidence="1" key="1">
    <citation type="journal article" date="2021" name="Proc. Natl. Acad. Sci. U.S.A.">
        <title>A Catalog of Tens of Thousands of Viruses from Human Metagenomes Reveals Hidden Associations with Chronic Diseases.</title>
        <authorList>
            <person name="Tisza M.J."/>
            <person name="Buck C.B."/>
        </authorList>
    </citation>
    <scope>NUCLEOTIDE SEQUENCE</scope>
    <source>
        <strain evidence="1">CtlSa24</strain>
    </source>
</reference>
<evidence type="ECO:0000313" key="1">
    <source>
        <dbReference type="EMBL" id="DAD89143.1"/>
    </source>
</evidence>
<dbReference type="EMBL" id="BK015053">
    <property type="protein sequence ID" value="DAD89143.1"/>
    <property type="molecule type" value="Genomic_DNA"/>
</dbReference>
<protein>
    <submittedName>
        <fullName evidence="1">Uncharacterized protein</fullName>
    </submittedName>
</protein>
<sequence length="38" mass="4230">MSVHIASGSLASCFRTLRSLFEFIISYIVLNSSNARTH</sequence>
<proteinExistence type="predicted"/>
<accession>A0A8S5N4A1</accession>
<organism evidence="1">
    <name type="scientific">Siphoviridae sp. ctlSa24</name>
    <dbReference type="NCBI Taxonomy" id="2826447"/>
    <lineage>
        <taxon>Viruses</taxon>
        <taxon>Duplodnaviria</taxon>
        <taxon>Heunggongvirae</taxon>
        <taxon>Uroviricota</taxon>
        <taxon>Caudoviricetes</taxon>
    </lineage>
</organism>
<name>A0A8S5N4A1_9CAUD</name>